<evidence type="ECO:0000256" key="1">
    <source>
        <dbReference type="ARBA" id="ARBA00004651"/>
    </source>
</evidence>
<name>A0A4R4EMK9_9BACL</name>
<dbReference type="PIRSF" id="PIRSF019239">
    <property type="entry name" value="MrpE"/>
    <property type="match status" value="1"/>
</dbReference>
<keyword evidence="4" id="KW-1003">Cell membrane</keyword>
<dbReference type="InterPro" id="IPR002758">
    <property type="entry name" value="Cation_antiport_E"/>
</dbReference>
<evidence type="ECO:0000256" key="8">
    <source>
        <dbReference type="SAM" id="Phobius"/>
    </source>
</evidence>
<evidence type="ECO:0000313" key="9">
    <source>
        <dbReference type="EMBL" id="TCZ81309.1"/>
    </source>
</evidence>
<dbReference type="GO" id="GO:0005886">
    <property type="term" value="C:plasma membrane"/>
    <property type="evidence" value="ECO:0007669"/>
    <property type="project" value="UniProtKB-SubCell"/>
</dbReference>
<evidence type="ECO:0000256" key="3">
    <source>
        <dbReference type="ARBA" id="ARBA00022449"/>
    </source>
</evidence>
<protein>
    <submittedName>
        <fullName evidence="9">Na+/H+ antiporter subunit E</fullName>
    </submittedName>
</protein>
<keyword evidence="6 8" id="KW-1133">Transmembrane helix</keyword>
<dbReference type="GO" id="GO:0015297">
    <property type="term" value="F:antiporter activity"/>
    <property type="evidence" value="ECO:0007669"/>
    <property type="project" value="UniProtKB-KW"/>
</dbReference>
<keyword evidence="10" id="KW-1185">Reference proteome</keyword>
<evidence type="ECO:0000256" key="5">
    <source>
        <dbReference type="ARBA" id="ARBA00022692"/>
    </source>
</evidence>
<feature type="transmembrane region" description="Helical" evidence="8">
    <location>
        <begin position="54"/>
        <end position="76"/>
    </location>
</feature>
<comment type="caution">
    <text evidence="9">The sequence shown here is derived from an EMBL/GenBank/DDBJ whole genome shotgun (WGS) entry which is preliminary data.</text>
</comment>
<accession>A0A4R4EMK9</accession>
<sequence length="158" mass="18348">MTTQILLNLLIAFVWMLLNESWNIVIFGMGYAIGFFIILSMRRFFPEPFYGRKIIFIFKLFSLFIIELLKSCVVVIRQVTRPKLNIQPGIFRSETVLKSDFEITLLSTLLTLTPGSVVMEIDPEAGVMFIHAMDVTEFRNSITKTKRKFEKAIIEVMR</sequence>
<comment type="subcellular location">
    <subcellularLocation>
        <location evidence="1">Cell membrane</location>
        <topology evidence="1">Multi-pass membrane protein</topology>
    </subcellularLocation>
</comment>
<keyword evidence="3" id="KW-0813">Transport</keyword>
<feature type="transmembrane region" description="Helical" evidence="8">
    <location>
        <begin position="22"/>
        <end position="42"/>
    </location>
</feature>
<dbReference type="Pfam" id="PF01899">
    <property type="entry name" value="MNHE"/>
    <property type="match status" value="1"/>
</dbReference>
<proteinExistence type="inferred from homology"/>
<keyword evidence="3" id="KW-0050">Antiport</keyword>
<keyword evidence="7 8" id="KW-0472">Membrane</keyword>
<dbReference type="PANTHER" id="PTHR34584:SF1">
    <property type="entry name" value="NA(+)_H(+) ANTIPORTER SUBUNIT E1"/>
    <property type="match status" value="1"/>
</dbReference>
<evidence type="ECO:0000256" key="4">
    <source>
        <dbReference type="ARBA" id="ARBA00022475"/>
    </source>
</evidence>
<gene>
    <name evidence="9" type="ORF">E0485_02205</name>
</gene>
<reference evidence="9 10" key="1">
    <citation type="submission" date="2019-03" db="EMBL/GenBank/DDBJ databases">
        <authorList>
            <person name="Kim M.K.M."/>
        </authorList>
    </citation>
    <scope>NUCLEOTIDE SEQUENCE [LARGE SCALE GENOMIC DNA]</scope>
    <source>
        <strain evidence="9 10">18JY21-1</strain>
    </source>
</reference>
<dbReference type="OrthoDB" id="9800498at2"/>
<dbReference type="PANTHER" id="PTHR34584">
    <property type="entry name" value="NA(+)/H(+) ANTIPORTER SUBUNIT E1"/>
    <property type="match status" value="1"/>
</dbReference>
<dbReference type="Proteomes" id="UP000295418">
    <property type="component" value="Unassembled WGS sequence"/>
</dbReference>
<evidence type="ECO:0000256" key="2">
    <source>
        <dbReference type="ARBA" id="ARBA00006228"/>
    </source>
</evidence>
<dbReference type="EMBL" id="SKFG01000001">
    <property type="protein sequence ID" value="TCZ81309.1"/>
    <property type="molecule type" value="Genomic_DNA"/>
</dbReference>
<evidence type="ECO:0000256" key="7">
    <source>
        <dbReference type="ARBA" id="ARBA00023136"/>
    </source>
</evidence>
<comment type="similarity">
    <text evidence="2">Belongs to the CPA3 antiporters (TC 2.A.63) subunit E family.</text>
</comment>
<evidence type="ECO:0000313" key="10">
    <source>
        <dbReference type="Proteomes" id="UP000295418"/>
    </source>
</evidence>
<evidence type="ECO:0000256" key="6">
    <source>
        <dbReference type="ARBA" id="ARBA00022989"/>
    </source>
</evidence>
<organism evidence="9 10">
    <name type="scientific">Paenibacillus albiflavus</name>
    <dbReference type="NCBI Taxonomy" id="2545760"/>
    <lineage>
        <taxon>Bacteria</taxon>
        <taxon>Bacillati</taxon>
        <taxon>Bacillota</taxon>
        <taxon>Bacilli</taxon>
        <taxon>Bacillales</taxon>
        <taxon>Paenibacillaceae</taxon>
        <taxon>Paenibacillus</taxon>
    </lineage>
</organism>
<dbReference type="AlphaFoldDB" id="A0A4R4EMK9"/>
<keyword evidence="5 8" id="KW-0812">Transmembrane</keyword>
<dbReference type="GO" id="GO:0008324">
    <property type="term" value="F:monoatomic cation transmembrane transporter activity"/>
    <property type="evidence" value="ECO:0007669"/>
    <property type="project" value="InterPro"/>
</dbReference>